<protein>
    <recommendedName>
        <fullName evidence="2">DUF4939 domain-containing protein</fullName>
    </recommendedName>
</protein>
<accession>A0A9Q3DZP3</accession>
<sequence length="197" mass="21826">MEGETPSRRGGMKSRRSRSFSGILGGYPGMSEGARERLGEVEDEEREESVEEENSGVAEVADAFENVPEVPQGSNIAPTYQPLVSQPDPSLLKIMEQMATIMGQLSQAAAPWDNSNAPALKTPSMKAPDSFDGTQDQKLRGFIQSCQFIFHNDPETFFSDRKKVQYSTSFLTGRAGKWVEPYYSNISNENPSYLLNN</sequence>
<dbReference type="OrthoDB" id="2514324at2759"/>
<feature type="domain" description="DUF4939" evidence="2">
    <location>
        <begin position="120"/>
        <end position="196"/>
    </location>
</feature>
<evidence type="ECO:0000259" key="2">
    <source>
        <dbReference type="Pfam" id="PF16297"/>
    </source>
</evidence>
<evidence type="ECO:0000313" key="3">
    <source>
        <dbReference type="EMBL" id="MBW0511038.1"/>
    </source>
</evidence>
<dbReference type="Pfam" id="PF16297">
    <property type="entry name" value="DUF4939"/>
    <property type="match status" value="1"/>
</dbReference>
<proteinExistence type="predicted"/>
<dbReference type="EMBL" id="AVOT02021928">
    <property type="protein sequence ID" value="MBW0511038.1"/>
    <property type="molecule type" value="Genomic_DNA"/>
</dbReference>
<feature type="region of interest" description="Disordered" evidence="1">
    <location>
        <begin position="1"/>
        <end position="58"/>
    </location>
</feature>
<evidence type="ECO:0000256" key="1">
    <source>
        <dbReference type="SAM" id="MobiDB-lite"/>
    </source>
</evidence>
<dbReference type="Proteomes" id="UP000765509">
    <property type="component" value="Unassembled WGS sequence"/>
</dbReference>
<organism evidence="3 4">
    <name type="scientific">Austropuccinia psidii MF-1</name>
    <dbReference type="NCBI Taxonomy" id="1389203"/>
    <lineage>
        <taxon>Eukaryota</taxon>
        <taxon>Fungi</taxon>
        <taxon>Dikarya</taxon>
        <taxon>Basidiomycota</taxon>
        <taxon>Pucciniomycotina</taxon>
        <taxon>Pucciniomycetes</taxon>
        <taxon>Pucciniales</taxon>
        <taxon>Sphaerophragmiaceae</taxon>
        <taxon>Austropuccinia</taxon>
    </lineage>
</organism>
<dbReference type="AlphaFoldDB" id="A0A9Q3DZP3"/>
<comment type="caution">
    <text evidence="3">The sequence shown here is derived from an EMBL/GenBank/DDBJ whole genome shotgun (WGS) entry which is preliminary data.</text>
</comment>
<evidence type="ECO:0000313" key="4">
    <source>
        <dbReference type="Proteomes" id="UP000765509"/>
    </source>
</evidence>
<gene>
    <name evidence="3" type="ORF">O181_050753</name>
</gene>
<name>A0A9Q3DZP3_9BASI</name>
<dbReference type="InterPro" id="IPR032549">
    <property type="entry name" value="DUF4939"/>
</dbReference>
<reference evidence="3" key="1">
    <citation type="submission" date="2021-03" db="EMBL/GenBank/DDBJ databases">
        <title>Draft genome sequence of rust myrtle Austropuccinia psidii MF-1, a brazilian biotype.</title>
        <authorList>
            <person name="Quecine M.C."/>
            <person name="Pachon D.M.R."/>
            <person name="Bonatelli M.L."/>
            <person name="Correr F.H."/>
            <person name="Franceschini L.M."/>
            <person name="Leite T.F."/>
            <person name="Margarido G.R.A."/>
            <person name="Almeida C.A."/>
            <person name="Ferrarezi J.A."/>
            <person name="Labate C.A."/>
        </authorList>
    </citation>
    <scope>NUCLEOTIDE SEQUENCE</scope>
    <source>
        <strain evidence="3">MF-1</strain>
    </source>
</reference>
<keyword evidence="4" id="KW-1185">Reference proteome</keyword>
<feature type="compositionally biased region" description="Acidic residues" evidence="1">
    <location>
        <begin position="41"/>
        <end position="54"/>
    </location>
</feature>